<dbReference type="Proteomes" id="UP000017246">
    <property type="component" value="Unassembled WGS sequence"/>
</dbReference>
<evidence type="ECO:0000313" key="2">
    <source>
        <dbReference type="Proteomes" id="UP000017246"/>
    </source>
</evidence>
<proteinExistence type="predicted"/>
<name>A0A0S4MS65_ECHMU</name>
<protein>
    <submittedName>
        <fullName evidence="1">Related to inositol phosphatase</fullName>
    </submittedName>
</protein>
<dbReference type="EMBL" id="LN902849">
    <property type="protein sequence ID" value="CUT99822.1"/>
    <property type="molecule type" value="Genomic_DNA"/>
</dbReference>
<dbReference type="AlphaFoldDB" id="A0A0S4MS65"/>
<accession>A0A0S4MS65</accession>
<reference evidence="1" key="2">
    <citation type="submission" date="2015-11" db="EMBL/GenBank/DDBJ databases">
        <authorList>
            <person name="Zhang Y."/>
            <person name="Guo Z."/>
        </authorList>
    </citation>
    <scope>NUCLEOTIDE SEQUENCE</scope>
</reference>
<organism evidence="1 2">
    <name type="scientific">Echinococcus multilocularis</name>
    <name type="common">Fox tapeworm</name>
    <dbReference type="NCBI Taxonomy" id="6211"/>
    <lineage>
        <taxon>Eukaryota</taxon>
        <taxon>Metazoa</taxon>
        <taxon>Spiralia</taxon>
        <taxon>Lophotrochozoa</taxon>
        <taxon>Platyhelminthes</taxon>
        <taxon>Cestoda</taxon>
        <taxon>Eucestoda</taxon>
        <taxon>Cyclophyllidea</taxon>
        <taxon>Taeniidae</taxon>
        <taxon>Echinococcus</taxon>
    </lineage>
</organism>
<sequence>MVSVDASMDDAKRHHHLAVTRQSKSSLFNSALVSVIGQYYPRVGQRYDLCRRSSIKPACQCVTPFFEGMAMKLCNVIWKVK</sequence>
<keyword evidence="2" id="KW-1185">Reference proteome</keyword>
<reference evidence="1" key="1">
    <citation type="journal article" date="2013" name="Nature">
        <title>The genomes of four tapeworm species reveal adaptations to parasitism.</title>
        <authorList>
            <person name="Tsai I.J."/>
            <person name="Zarowiecki M."/>
            <person name="Holroyd N."/>
            <person name="Garciarrubio A."/>
            <person name="Sanchez-Flores A."/>
            <person name="Brooks K.L."/>
            <person name="Tracey A."/>
            <person name="Bobes R.J."/>
            <person name="Fragoso G."/>
            <person name="Sciutto E."/>
            <person name="Aslett M."/>
            <person name="Beasley H."/>
            <person name="Bennett H.M."/>
            <person name="Cai J."/>
            <person name="Camicia F."/>
            <person name="Clark R."/>
            <person name="Cucher M."/>
            <person name="De Silva N."/>
            <person name="Day T.A."/>
            <person name="Deplazes P."/>
            <person name="Estrada K."/>
            <person name="Fernandez C."/>
            <person name="Holland P.W."/>
            <person name="Hou J."/>
            <person name="Hu S."/>
            <person name="Huckvale T."/>
            <person name="Hung S.S."/>
            <person name="Kamenetzky L."/>
            <person name="Keane J.A."/>
            <person name="Kiss F."/>
            <person name="Koziol U."/>
            <person name="Lambert O."/>
            <person name="Liu K."/>
            <person name="Luo X."/>
            <person name="Luo Y."/>
            <person name="Macchiaroli N."/>
            <person name="Nichol S."/>
            <person name="Paps J."/>
            <person name="Parkinson J."/>
            <person name="Pouchkina-Stantcheva N."/>
            <person name="Riddiford N."/>
            <person name="Rosenzvit M."/>
            <person name="Salinas G."/>
            <person name="Wasmuth J.D."/>
            <person name="Zamanian M."/>
            <person name="Zheng Y."/>
            <person name="Cai X."/>
            <person name="Soberon X."/>
            <person name="Olson P.D."/>
            <person name="Laclette J.P."/>
            <person name="Brehm K."/>
            <person name="Berriman M."/>
            <person name="Garciarrubio A."/>
            <person name="Bobes R.J."/>
            <person name="Fragoso G."/>
            <person name="Sanchez-Flores A."/>
            <person name="Estrada K."/>
            <person name="Cevallos M.A."/>
            <person name="Morett E."/>
            <person name="Gonzalez V."/>
            <person name="Portillo T."/>
            <person name="Ochoa-Leyva A."/>
            <person name="Jose M.V."/>
            <person name="Sciutto E."/>
            <person name="Landa A."/>
            <person name="Jimenez L."/>
            <person name="Valdes V."/>
            <person name="Carrero J.C."/>
            <person name="Larralde C."/>
            <person name="Morales-Montor J."/>
            <person name="Limon-Lason J."/>
            <person name="Soberon X."/>
            <person name="Laclette J.P."/>
        </authorList>
    </citation>
    <scope>NUCLEOTIDE SEQUENCE [LARGE SCALE GENOMIC DNA]</scope>
</reference>
<evidence type="ECO:0000313" key="1">
    <source>
        <dbReference type="EMBL" id="CUT99822.1"/>
    </source>
</evidence>